<organism evidence="1">
    <name type="scientific">Opuntia streptacantha</name>
    <name type="common">Prickly pear cactus</name>
    <name type="synonym">Opuntia cardona</name>
    <dbReference type="NCBI Taxonomy" id="393608"/>
    <lineage>
        <taxon>Eukaryota</taxon>
        <taxon>Viridiplantae</taxon>
        <taxon>Streptophyta</taxon>
        <taxon>Embryophyta</taxon>
        <taxon>Tracheophyta</taxon>
        <taxon>Spermatophyta</taxon>
        <taxon>Magnoliopsida</taxon>
        <taxon>eudicotyledons</taxon>
        <taxon>Gunneridae</taxon>
        <taxon>Pentapetalae</taxon>
        <taxon>Caryophyllales</taxon>
        <taxon>Cactineae</taxon>
        <taxon>Cactaceae</taxon>
        <taxon>Opuntioideae</taxon>
        <taxon>Opuntia</taxon>
    </lineage>
</organism>
<protein>
    <submittedName>
        <fullName evidence="1">Uncharacterized protein</fullName>
    </submittedName>
</protein>
<dbReference type="EMBL" id="GISG01200043">
    <property type="protein sequence ID" value="MBA4658328.1"/>
    <property type="molecule type" value="Transcribed_RNA"/>
</dbReference>
<evidence type="ECO:0000313" key="1">
    <source>
        <dbReference type="EMBL" id="MBA4658328.1"/>
    </source>
</evidence>
<reference evidence="1" key="2">
    <citation type="submission" date="2020-07" db="EMBL/GenBank/DDBJ databases">
        <authorList>
            <person name="Vera ALvarez R."/>
            <person name="Arias-Moreno D.M."/>
            <person name="Jimenez-Jacinto V."/>
            <person name="Jimenez-Bremont J.F."/>
            <person name="Swaminathan K."/>
            <person name="Moose S.P."/>
            <person name="Guerrero-Gonzalez M.L."/>
            <person name="Marino-Ramirez L."/>
            <person name="Landsman D."/>
            <person name="Rodriguez-Kessler M."/>
            <person name="Delgado-Sanchez P."/>
        </authorList>
    </citation>
    <scope>NUCLEOTIDE SEQUENCE</scope>
    <source>
        <tissue evidence="1">Cladode</tissue>
    </source>
</reference>
<name>A0A7C9EBJ5_OPUST</name>
<reference evidence="1" key="1">
    <citation type="journal article" date="2013" name="J. Plant Res.">
        <title>Effect of fungi and light on seed germination of three Opuntia species from semiarid lands of central Mexico.</title>
        <authorList>
            <person name="Delgado-Sanchez P."/>
            <person name="Jimenez-Bremont J.F."/>
            <person name="Guerrero-Gonzalez Mde L."/>
            <person name="Flores J."/>
        </authorList>
    </citation>
    <scope>NUCLEOTIDE SEQUENCE</scope>
    <source>
        <tissue evidence="1">Cladode</tissue>
    </source>
</reference>
<sequence length="138" mass="16193">MPSNCSDPLNQPHIFRFWYCSQNLLQPWNIFNINLYRKCFPSQHVTKREHVVLGQDNRHTFSIDGLNYSWASNFIPTRAKAELRLKHQSVVIKVLREVLMDLEFWISPLPVSEEDRPNWAVKPTSKEGEVLTWGSGLR</sequence>
<dbReference type="AlphaFoldDB" id="A0A7C9EBJ5"/>
<accession>A0A7C9EBJ5</accession>
<proteinExistence type="predicted"/>